<organism evidence="3 4">
    <name type="scientific">candidate division CSSED10-310 bacterium</name>
    <dbReference type="NCBI Taxonomy" id="2855610"/>
    <lineage>
        <taxon>Bacteria</taxon>
        <taxon>Bacteria division CSSED10-310</taxon>
    </lineage>
</organism>
<protein>
    <recommendedName>
        <fullName evidence="5">PH domain-containing protein</fullName>
    </recommendedName>
</protein>
<keyword evidence="2" id="KW-0472">Membrane</keyword>
<feature type="region of interest" description="Disordered" evidence="1">
    <location>
        <begin position="159"/>
        <end position="184"/>
    </location>
</feature>
<reference evidence="3 4" key="1">
    <citation type="submission" date="2024-09" db="EMBL/GenBank/DDBJ databases">
        <title>Laminarin stimulates single cell rates of sulfate reduction while oxygen inhibits transcriptomic activity in coastal marine sediment.</title>
        <authorList>
            <person name="Lindsay M."/>
            <person name="Orcutt B."/>
            <person name="Emerson D."/>
            <person name="Stepanauskas R."/>
            <person name="D'Angelo T."/>
        </authorList>
    </citation>
    <scope>NUCLEOTIDE SEQUENCE [LARGE SCALE GENOMIC DNA]</scope>
    <source>
        <strain evidence="3">SAG AM-311-K15</strain>
    </source>
</reference>
<keyword evidence="4" id="KW-1185">Reference proteome</keyword>
<evidence type="ECO:0000256" key="2">
    <source>
        <dbReference type="SAM" id="Phobius"/>
    </source>
</evidence>
<evidence type="ECO:0000313" key="4">
    <source>
        <dbReference type="Proteomes" id="UP001594351"/>
    </source>
</evidence>
<keyword evidence="2" id="KW-1133">Transmembrane helix</keyword>
<feature type="transmembrane region" description="Helical" evidence="2">
    <location>
        <begin position="46"/>
        <end position="62"/>
    </location>
</feature>
<proteinExistence type="predicted"/>
<name>A0ABV6YXW7_UNCC1</name>
<dbReference type="Proteomes" id="UP001594351">
    <property type="component" value="Unassembled WGS sequence"/>
</dbReference>
<evidence type="ECO:0008006" key="5">
    <source>
        <dbReference type="Google" id="ProtNLM"/>
    </source>
</evidence>
<evidence type="ECO:0000313" key="3">
    <source>
        <dbReference type="EMBL" id="MFC1851049.1"/>
    </source>
</evidence>
<accession>A0ABV6YXW7</accession>
<comment type="caution">
    <text evidence="3">The sequence shown here is derived from an EMBL/GenBank/DDBJ whole genome shotgun (WGS) entry which is preliminary data.</text>
</comment>
<feature type="transmembrane region" description="Helical" evidence="2">
    <location>
        <begin position="68"/>
        <end position="87"/>
    </location>
</feature>
<sequence>MAVGKRVQVAQAISMTGEDNHSEQSNQEIIIQWRAHPVSDNWKKSILVLLFIILLLFGVHFVSDGDPLLTILAILLLFGTLSPYFLVTEYRLDETYITQKRGSLILKKKWTEFRNFHVGDTLIQLSPFEYPSRLESFRSMSLLVNKSNRDQVLHMVQQRISKPEDQDNDSASDRVEADETGIMD</sequence>
<dbReference type="EMBL" id="JBHPBY010000146">
    <property type="protein sequence ID" value="MFC1851049.1"/>
    <property type="molecule type" value="Genomic_DNA"/>
</dbReference>
<keyword evidence="2" id="KW-0812">Transmembrane</keyword>
<feature type="compositionally biased region" description="Basic and acidic residues" evidence="1">
    <location>
        <begin position="161"/>
        <end position="177"/>
    </location>
</feature>
<gene>
    <name evidence="3" type="ORF">ACFL27_12720</name>
</gene>
<evidence type="ECO:0000256" key="1">
    <source>
        <dbReference type="SAM" id="MobiDB-lite"/>
    </source>
</evidence>